<sequence>MVWWDCLVSDAPAAELAITARALTLNGPAGPLYGPVDLDVDEGGVTVLVCPPGVGRTALLLTLAGRMRPTSGRLSVLGRTGARSIFGIAAVAAVDGVDDVAQTATVGELVTEKMRWDAPWYRAIRRADDAEVAGFCGPVFGDLPIPAATAPVEELGELDAMLLLIALANSVRPALLVVGGIDRVAEDGSRDLLVQRLAALGDRQTIVTAGANGVSGHAVRQIVVGTITRPEWAGDPGGVA</sequence>
<protein>
    <submittedName>
        <fullName evidence="1">Cytochrome c biogenesis protein CcmA</fullName>
    </submittedName>
</protein>
<dbReference type="EMBL" id="UGQM01000001">
    <property type="protein sequence ID" value="STZ45449.1"/>
    <property type="molecule type" value="Genomic_DNA"/>
</dbReference>
<gene>
    <name evidence="1" type="ORF">NCTC10742_04702</name>
</gene>
<evidence type="ECO:0000313" key="2">
    <source>
        <dbReference type="Proteomes" id="UP000254291"/>
    </source>
</evidence>
<reference evidence="1 2" key="1">
    <citation type="submission" date="2018-06" db="EMBL/GenBank/DDBJ databases">
        <authorList>
            <consortium name="Pathogen Informatics"/>
            <person name="Doyle S."/>
        </authorList>
    </citation>
    <scope>NUCLEOTIDE SEQUENCE [LARGE SCALE GENOMIC DNA]</scope>
    <source>
        <strain evidence="1 2">NCTC10742</strain>
    </source>
</reference>
<dbReference type="InterPro" id="IPR027417">
    <property type="entry name" value="P-loop_NTPase"/>
</dbReference>
<name>A0A378SRM9_9MYCO</name>
<organism evidence="1 2">
    <name type="scientific">Mycolicibacterium gilvum</name>
    <dbReference type="NCBI Taxonomy" id="1804"/>
    <lineage>
        <taxon>Bacteria</taxon>
        <taxon>Bacillati</taxon>
        <taxon>Actinomycetota</taxon>
        <taxon>Actinomycetes</taxon>
        <taxon>Mycobacteriales</taxon>
        <taxon>Mycobacteriaceae</taxon>
        <taxon>Mycolicibacterium</taxon>
    </lineage>
</organism>
<dbReference type="AlphaFoldDB" id="A0A378SRM9"/>
<evidence type="ECO:0000313" key="1">
    <source>
        <dbReference type="EMBL" id="STZ45449.1"/>
    </source>
</evidence>
<proteinExistence type="predicted"/>
<dbReference type="Gene3D" id="3.40.50.300">
    <property type="entry name" value="P-loop containing nucleotide triphosphate hydrolases"/>
    <property type="match status" value="1"/>
</dbReference>
<dbReference type="SUPFAM" id="SSF52540">
    <property type="entry name" value="P-loop containing nucleoside triphosphate hydrolases"/>
    <property type="match status" value="1"/>
</dbReference>
<dbReference type="Proteomes" id="UP000254291">
    <property type="component" value="Unassembled WGS sequence"/>
</dbReference>
<accession>A0A378SRM9</accession>